<proteinExistence type="predicted"/>
<dbReference type="KEGG" id="bfz:BAU07_11070"/>
<dbReference type="Proteomes" id="UP000091926">
    <property type="component" value="Chromosome"/>
</dbReference>
<keyword evidence="3" id="KW-1185">Reference proteome</keyword>
<dbReference type="OrthoDB" id="9761577at2"/>
<dbReference type="Gene3D" id="1.10.10.470">
    <property type="entry name" value="Maltooligosyl trehalose synthase, domain 4"/>
    <property type="match status" value="1"/>
</dbReference>
<dbReference type="InterPro" id="IPR006047">
    <property type="entry name" value="GH13_cat_dom"/>
</dbReference>
<protein>
    <submittedName>
        <fullName evidence="2">Malto-oligosyltrehalose synthase</fullName>
    </submittedName>
</protein>
<dbReference type="GO" id="GO:0030980">
    <property type="term" value="P:alpha-glucan catabolic process"/>
    <property type="evidence" value="ECO:0007669"/>
    <property type="project" value="TreeGrafter"/>
</dbReference>
<organism evidence="2 3">
    <name type="scientific">Bordetella flabilis</name>
    <dbReference type="NCBI Taxonomy" id="463014"/>
    <lineage>
        <taxon>Bacteria</taxon>
        <taxon>Pseudomonadati</taxon>
        <taxon>Pseudomonadota</taxon>
        <taxon>Betaproteobacteria</taxon>
        <taxon>Burkholderiales</taxon>
        <taxon>Alcaligenaceae</taxon>
        <taxon>Bordetella</taxon>
    </lineage>
</organism>
<dbReference type="PANTHER" id="PTHR10357">
    <property type="entry name" value="ALPHA-AMYLASE FAMILY MEMBER"/>
    <property type="match status" value="1"/>
</dbReference>
<accession>A0A193GDP6</accession>
<dbReference type="InterPro" id="IPR012767">
    <property type="entry name" value="Trehalose_TreY"/>
</dbReference>
<dbReference type="GO" id="GO:0005992">
    <property type="term" value="P:trehalose biosynthetic process"/>
    <property type="evidence" value="ECO:0007669"/>
    <property type="project" value="TreeGrafter"/>
</dbReference>
<dbReference type="SMART" id="SM00642">
    <property type="entry name" value="Aamy"/>
    <property type="match status" value="1"/>
</dbReference>
<gene>
    <name evidence="2" type="ORF">BAU07_11070</name>
</gene>
<dbReference type="Pfam" id="PF00128">
    <property type="entry name" value="Alpha-amylase"/>
    <property type="match status" value="1"/>
</dbReference>
<dbReference type="STRING" id="463014.BAU07_11070"/>
<feature type="domain" description="Glycosyl hydrolase family 13 catalytic" evidence="1">
    <location>
        <begin position="7"/>
        <end position="448"/>
    </location>
</feature>
<dbReference type="NCBIfam" id="TIGR02401">
    <property type="entry name" value="trehalose_TreY"/>
    <property type="match status" value="1"/>
</dbReference>
<dbReference type="PANTHER" id="PTHR10357:SF216">
    <property type="entry name" value="MALTOOLIGOSYL TREHALOSE SYNTHASE-RELATED"/>
    <property type="match status" value="1"/>
</dbReference>
<reference evidence="2 3" key="1">
    <citation type="submission" date="2016-06" db="EMBL/GenBank/DDBJ databases">
        <title>Complete genome sequences of Bordetella bronchialis and Bordetella flabilis.</title>
        <authorList>
            <person name="LiPuma J.J."/>
            <person name="Spilker T."/>
        </authorList>
    </citation>
    <scope>NUCLEOTIDE SEQUENCE [LARGE SCALE GENOMIC DNA]</scope>
    <source>
        <strain evidence="2 3">AU10664</strain>
    </source>
</reference>
<dbReference type="AlphaFoldDB" id="A0A193GDP6"/>
<dbReference type="Gene3D" id="3.30.1590.10">
    <property type="entry name" value="Maltooligosyl trehalose synthase, domain 2"/>
    <property type="match status" value="1"/>
</dbReference>
<dbReference type="InterPro" id="IPR017853">
    <property type="entry name" value="GH"/>
</dbReference>
<dbReference type="Gene3D" id="3.20.20.80">
    <property type="entry name" value="Glycosidases"/>
    <property type="match status" value="2"/>
</dbReference>
<dbReference type="InterPro" id="IPR013797">
    <property type="entry name" value="Maltooligo_trehalose_synth_4"/>
</dbReference>
<evidence type="ECO:0000313" key="3">
    <source>
        <dbReference type="Proteomes" id="UP000091926"/>
    </source>
</evidence>
<evidence type="ECO:0000313" key="2">
    <source>
        <dbReference type="EMBL" id="ANN77576.1"/>
    </source>
</evidence>
<sequence length="899" mass="100282">MTAPRATVRLQLHSGFTLDDARDWVPYFARLGISHVYTSPITRARAGSMHGYDVLDHTQVNPELGGEKALRALVARLREFDMGLIVDIVPNHMATSTDNPWWRSVLESGQSSPHAEWFDIAWEFVDPELRGKVLAPFLGKPYGEALEGGDLKLAHDAESGRFYLDVYGTSYPLCPESLRAANLTDPATLGDYDAASESGRQRLHELLERQHYRLAWWRAAPEEINWRRFFEISDLIGVRVDRPEVFDAVHALTLRFYEEGLIDGVRVDHVDGLSDPIGYCARLREALAERTPRRPAGLPALDPYLVVEKILADDETLDERWKVDGTTGYDFLSQVSAVLHDPAGEATLTELWERVSRDGRPFAAVAAEARDLMLLRHFPAERFAAARALHRVARMDLHTRDWGESAILRVLWQLLAVFPVYRTYADDHGWHHMDRVRFEHAATQAHARIRLDRDGDDAPLLDLMTGWLGAEAPEAFEPAQRDARREAIRRFQQLTPPLTAKSLEDTAFYRYGRLLSRNEVGADPGIFSMPVDVFHRRCAARGRHFPRAMVATATHDHKRGEDTRSRLAVLSEFPGLWADTVQTWMSRHAPATYNGTGVLAPHPADLYMLLQCLVGAWPLSLRPDDEAGLRAFGDRVSAWQQKSLREAKLRTSWVVPDAEYEAACEQTLRSLLQPGTDPGTPACEIAAFVARIAPAGIVNSLAQTVLRMTVPGVPDLYQGTEFWDFSLVDPDNRAPVDYAARAAALDAPDATDPEALLADWRSGRLKQAVVRGALAARRARPDIFELGGHVPLPVLGTRGDRVLAFVRCVQDRCVFTLVPRLCAQGLRTENGDDPDAPPTALPRIDPAFWETTAVVLPHRYAGATLRDALSGRERRVGADSILPLAEALADFPVAVLVDR</sequence>
<dbReference type="CDD" id="cd11336">
    <property type="entry name" value="AmyAc_MTSase"/>
    <property type="match status" value="1"/>
</dbReference>
<dbReference type="SUPFAM" id="SSF51445">
    <property type="entry name" value="(Trans)glycosidases"/>
    <property type="match status" value="1"/>
</dbReference>
<dbReference type="GO" id="GO:0047470">
    <property type="term" value="F:(1,4)-alpha-D-glucan 1-alpha-D-glucosylmutase activity"/>
    <property type="evidence" value="ECO:0007669"/>
    <property type="project" value="TreeGrafter"/>
</dbReference>
<dbReference type="RefSeq" id="WP_066657351.1">
    <property type="nucleotide sequence ID" value="NZ_CBCSCL010000006.1"/>
</dbReference>
<evidence type="ECO:0000259" key="1">
    <source>
        <dbReference type="SMART" id="SM00642"/>
    </source>
</evidence>
<name>A0A193GDP6_9BORD</name>
<dbReference type="EMBL" id="CP016172">
    <property type="protein sequence ID" value="ANN77576.1"/>
    <property type="molecule type" value="Genomic_DNA"/>
</dbReference>